<feature type="compositionally biased region" description="Low complexity" evidence="1">
    <location>
        <begin position="170"/>
        <end position="187"/>
    </location>
</feature>
<feature type="region of interest" description="Disordered" evidence="1">
    <location>
        <begin position="449"/>
        <end position="525"/>
    </location>
</feature>
<sequence>EPDPPRLRQSHRRRRRPRGPPDPSPRPPRPHPRRPRPQRPPHGGPQRRQGRRRLLRRRPRRPLPPPVRRHARAPGHRHRRHRVVRRGRARARERRVGVRGDERREQGRRAARRARGRPHRARVALGAAPPRRAGPRHGAEGGVAHADQDRPARGADRDQGRPPARRQRGRAQGAGRAVRELGAAAAARGEDARHHRQHARHADVLPRGAAVHRHGHRHRRLPELHRGARAARLRLGVRGEPRHGRERGAVGVARGGEAQGEVGGGGALRPHPRPAQPLAHHPRVDRPPHGARPRARVRGQLRRHQLRRAPREGARQAQVRARVHEHPGRPHAARVARARGVGRRGRARRPVAHRRQGDVQGLPDHARPGAVHRGAHRRQALARLLVRAELERRAVPAHAEREPDARREGAVARRHRRRHRPRRGREEPRLVVDRPAALQLPVLRPGRLRGAEGEDHWDAQGRRLPEPHPRILERDGHDRGQGELLARRLVRRRQGRAQPEQLREPRVRARALQEREHREHRAARL</sequence>
<feature type="compositionally biased region" description="Basic residues" evidence="1">
    <location>
        <begin position="210"/>
        <end position="220"/>
    </location>
</feature>
<evidence type="ECO:0000256" key="1">
    <source>
        <dbReference type="SAM" id="MobiDB-lite"/>
    </source>
</evidence>
<feature type="compositionally biased region" description="Basic and acidic residues" evidence="1">
    <location>
        <begin position="449"/>
        <end position="481"/>
    </location>
</feature>
<name>A0A6J4SIW8_9ACTN</name>
<feature type="compositionally biased region" description="Gly residues" evidence="1">
    <location>
        <begin position="255"/>
        <end position="267"/>
    </location>
</feature>
<feature type="region of interest" description="Disordered" evidence="1">
    <location>
        <begin position="255"/>
        <end position="377"/>
    </location>
</feature>
<evidence type="ECO:0000313" key="2">
    <source>
        <dbReference type="EMBL" id="CAA9495175.1"/>
    </source>
</evidence>
<feature type="region of interest" description="Disordered" evidence="1">
    <location>
        <begin position="396"/>
        <end position="430"/>
    </location>
</feature>
<accession>A0A6J4SIW8</accession>
<feature type="compositionally biased region" description="Basic residues" evidence="1">
    <location>
        <begin position="48"/>
        <end position="93"/>
    </location>
</feature>
<feature type="compositionally biased region" description="Basic residues" evidence="1">
    <location>
        <begin position="412"/>
        <end position="423"/>
    </location>
</feature>
<feature type="compositionally biased region" description="Basic residues" evidence="1">
    <location>
        <begin position="329"/>
        <end position="354"/>
    </location>
</feature>
<feature type="compositionally biased region" description="Basic and acidic residues" evidence="1">
    <location>
        <begin position="94"/>
        <end position="108"/>
    </location>
</feature>
<feature type="non-terminal residue" evidence="2">
    <location>
        <position position="525"/>
    </location>
</feature>
<dbReference type="EMBL" id="CADCVJ010000231">
    <property type="protein sequence ID" value="CAA9495175.1"/>
    <property type="molecule type" value="Genomic_DNA"/>
</dbReference>
<protein>
    <submittedName>
        <fullName evidence="2">TldD family protein, Actinobacterial subgroup</fullName>
    </submittedName>
</protein>
<feature type="compositionally biased region" description="Basic and acidic residues" evidence="1">
    <location>
        <begin position="501"/>
        <end position="519"/>
    </location>
</feature>
<feature type="non-terminal residue" evidence="2">
    <location>
        <position position="1"/>
    </location>
</feature>
<feature type="compositionally biased region" description="Basic residues" evidence="1">
    <location>
        <begin position="289"/>
        <end position="308"/>
    </location>
</feature>
<feature type="compositionally biased region" description="Basic and acidic residues" evidence="1">
    <location>
        <begin position="146"/>
        <end position="160"/>
    </location>
</feature>
<gene>
    <name evidence="2" type="ORF">AVDCRST_MAG38-2834</name>
</gene>
<feature type="compositionally biased region" description="Basic and acidic residues" evidence="1">
    <location>
        <begin position="396"/>
        <end position="411"/>
    </location>
</feature>
<feature type="region of interest" description="Disordered" evidence="1">
    <location>
        <begin position="1"/>
        <end position="220"/>
    </location>
</feature>
<feature type="compositionally biased region" description="Basic residues" evidence="1">
    <location>
        <begin position="28"/>
        <end position="39"/>
    </location>
</feature>
<organism evidence="2">
    <name type="scientific">uncultured Solirubrobacteraceae bacterium</name>
    <dbReference type="NCBI Taxonomy" id="1162706"/>
    <lineage>
        <taxon>Bacteria</taxon>
        <taxon>Bacillati</taxon>
        <taxon>Actinomycetota</taxon>
        <taxon>Thermoleophilia</taxon>
        <taxon>Solirubrobacterales</taxon>
        <taxon>Solirubrobacteraceae</taxon>
        <taxon>environmental samples</taxon>
    </lineage>
</organism>
<feature type="compositionally biased region" description="Basic residues" evidence="1">
    <location>
        <begin position="109"/>
        <end position="122"/>
    </location>
</feature>
<proteinExistence type="predicted"/>
<reference evidence="2" key="1">
    <citation type="submission" date="2020-02" db="EMBL/GenBank/DDBJ databases">
        <authorList>
            <person name="Meier V. D."/>
        </authorList>
    </citation>
    <scope>NUCLEOTIDE SEQUENCE</scope>
    <source>
        <strain evidence="2">AVDCRST_MAG38</strain>
    </source>
</reference>
<feature type="compositionally biased region" description="Basic residues" evidence="1">
    <location>
        <begin position="8"/>
        <end position="18"/>
    </location>
</feature>
<dbReference type="AlphaFoldDB" id="A0A6J4SIW8"/>